<evidence type="ECO:0000313" key="1">
    <source>
        <dbReference type="EMBL" id="GER58714.1"/>
    </source>
</evidence>
<accession>A0A5J4IV69</accession>
<dbReference type="Gene3D" id="2.50.20.10">
    <property type="entry name" value="Lipoprotein localisation LolA/LolB/LppX"/>
    <property type="match status" value="1"/>
</dbReference>
<name>A0A5J4IV69_9FLAO</name>
<organism evidence="1 2">
    <name type="scientific">Patiriisocius marinus</name>
    <dbReference type="NCBI Taxonomy" id="1397112"/>
    <lineage>
        <taxon>Bacteria</taxon>
        <taxon>Pseudomonadati</taxon>
        <taxon>Bacteroidota</taxon>
        <taxon>Flavobacteriia</taxon>
        <taxon>Flavobacteriales</taxon>
        <taxon>Flavobacteriaceae</taxon>
        <taxon>Patiriisocius</taxon>
    </lineage>
</organism>
<keyword evidence="2" id="KW-1185">Reference proteome</keyword>
<dbReference type="EMBL" id="BKCG01000001">
    <property type="protein sequence ID" value="GER58714.1"/>
    <property type="molecule type" value="Genomic_DNA"/>
</dbReference>
<reference evidence="1 2" key="1">
    <citation type="submission" date="2019-08" db="EMBL/GenBank/DDBJ databases">
        <title>Draft genome sequence of Ulvibacter marinus type strain NBRC 109484.</title>
        <authorList>
            <person name="Kawano K."/>
            <person name="Ushijima N."/>
            <person name="Kihara M."/>
            <person name="Itoh H."/>
        </authorList>
    </citation>
    <scope>NUCLEOTIDE SEQUENCE [LARGE SCALE GENOMIC DNA]</scope>
    <source>
        <strain evidence="1 2">NBRC 109484</strain>
    </source>
</reference>
<dbReference type="Proteomes" id="UP000326509">
    <property type="component" value="Unassembled WGS sequence"/>
</dbReference>
<proteinExistence type="predicted"/>
<evidence type="ECO:0008006" key="3">
    <source>
        <dbReference type="Google" id="ProtNLM"/>
    </source>
</evidence>
<dbReference type="Pfam" id="PF14125">
    <property type="entry name" value="DUF4292"/>
    <property type="match status" value="1"/>
</dbReference>
<dbReference type="AlphaFoldDB" id="A0A5J4IV69"/>
<dbReference type="InterPro" id="IPR025634">
    <property type="entry name" value="DUF4292"/>
</dbReference>
<sequence length="247" mass="27447">MALSACGGAKKAVGSATANAALSTKAIINAHNNATQDFNTLAARMQVKYEDAKQSQSITTSVRMEKDKVIWIKASILGITLAKVLITPNEVSFYESIGRSYFKGDFSLLSDFLGTDINFQQAQALFLGQSILDLNPSKYSTAVIANAYEVRPKTQDPRFILSMLLNPNNFLVANEIIEQPQEGKKLTVDYGPYQTIENDFYPTEIHIEATENQDKTIVDIKYRKIDLNVSLSFPFSIPEGYEQITLK</sequence>
<gene>
    <name evidence="1" type="ORF">ULMA_08220</name>
</gene>
<evidence type="ECO:0000313" key="2">
    <source>
        <dbReference type="Proteomes" id="UP000326509"/>
    </source>
</evidence>
<comment type="caution">
    <text evidence="1">The sequence shown here is derived from an EMBL/GenBank/DDBJ whole genome shotgun (WGS) entry which is preliminary data.</text>
</comment>
<protein>
    <recommendedName>
        <fullName evidence="3">DUF4292 domain-containing protein</fullName>
    </recommendedName>
</protein>